<feature type="compositionally biased region" description="Gly residues" evidence="1">
    <location>
        <begin position="231"/>
        <end position="247"/>
    </location>
</feature>
<protein>
    <submittedName>
        <fullName evidence="3">Uncharacterized protein</fullName>
    </submittedName>
</protein>
<evidence type="ECO:0000256" key="1">
    <source>
        <dbReference type="SAM" id="MobiDB-lite"/>
    </source>
</evidence>
<comment type="caution">
    <text evidence="3">The sequence shown here is derived from an EMBL/GenBank/DDBJ whole genome shotgun (WGS) entry which is preliminary data.</text>
</comment>
<evidence type="ECO:0000256" key="2">
    <source>
        <dbReference type="SAM" id="SignalP"/>
    </source>
</evidence>
<keyword evidence="2" id="KW-0732">Signal</keyword>
<evidence type="ECO:0000313" key="4">
    <source>
        <dbReference type="Proteomes" id="UP000632377"/>
    </source>
</evidence>
<sequence>MSRKVNIKRLLSYILICCFMISFSGCKSKKSEASNQEANEFEIKVAQNVVDNYMKDLMKEDLTNAKKLYTKDLAEKTKNDPKSDLKVKGYSIDETSEIGKTGFFRVKVTRMSLTEPISTLDECSIKIIKEGAEYKINEVKNETEKEAFLEDNSLRVRSKNNIKTNLLIDSSSFPQYAFSKDDKGNLSKQVVPRNKFSVMNFGYEGERIAISSYDKDSYIGIIKIDESMATQGGGGEEGQGQGEQGGKSGDKKGGSQGQMAREKPIGKEMTSLDLIKDSKIEFMTFSNGEKFLMIQYNKTNMGKCIRVYNTDSGDLIKQKFEEKYSYGKVEIVFSSFDKDVMNYEVIAKDPKDKEASDQAGKYQISLKDFKIKRL</sequence>
<accession>A0ABS1TDQ5</accession>
<dbReference type="Proteomes" id="UP000632377">
    <property type="component" value="Unassembled WGS sequence"/>
</dbReference>
<feature type="region of interest" description="Disordered" evidence="1">
    <location>
        <begin position="229"/>
        <end position="263"/>
    </location>
</feature>
<keyword evidence="4" id="KW-1185">Reference proteome</keyword>
<dbReference type="RefSeq" id="WP_202749214.1">
    <property type="nucleotide sequence ID" value="NZ_JAESWC010000004.1"/>
</dbReference>
<dbReference type="PROSITE" id="PS51257">
    <property type="entry name" value="PROKAR_LIPOPROTEIN"/>
    <property type="match status" value="1"/>
</dbReference>
<proteinExistence type="predicted"/>
<evidence type="ECO:0000313" key="3">
    <source>
        <dbReference type="EMBL" id="MBL4936469.1"/>
    </source>
</evidence>
<name>A0ABS1TDQ5_9CLOT</name>
<feature type="chain" id="PRO_5045480632" evidence="2">
    <location>
        <begin position="25"/>
        <end position="374"/>
    </location>
</feature>
<reference evidence="3 4" key="1">
    <citation type="submission" date="2021-01" db="EMBL/GenBank/DDBJ databases">
        <title>Genome public.</title>
        <authorList>
            <person name="Liu C."/>
            <person name="Sun Q."/>
        </authorList>
    </citation>
    <scope>NUCLEOTIDE SEQUENCE [LARGE SCALE GENOMIC DNA]</scope>
    <source>
        <strain evidence="3 4">YIM B02515</strain>
    </source>
</reference>
<dbReference type="EMBL" id="JAESWC010000004">
    <property type="protein sequence ID" value="MBL4936469.1"/>
    <property type="molecule type" value="Genomic_DNA"/>
</dbReference>
<organism evidence="3 4">
    <name type="scientific">Clostridium rhizosphaerae</name>
    <dbReference type="NCBI Taxonomy" id="2803861"/>
    <lineage>
        <taxon>Bacteria</taxon>
        <taxon>Bacillati</taxon>
        <taxon>Bacillota</taxon>
        <taxon>Clostridia</taxon>
        <taxon>Eubacteriales</taxon>
        <taxon>Clostridiaceae</taxon>
        <taxon>Clostridium</taxon>
    </lineage>
</organism>
<gene>
    <name evidence="3" type="ORF">JK636_11930</name>
</gene>
<feature type="signal peptide" evidence="2">
    <location>
        <begin position="1"/>
        <end position="24"/>
    </location>
</feature>